<sequence length="716" mass="77932">MLQSDQPSLTHDLTLCDREPIHIPGSIQPHGLMLVADGETLEVVGGAGDIEARLSAAWLGESLEALLGQSLVERLAAAHVEEAVILDPVIGQTEVFNVVVHRVGARLVAEFDRAESGGPAPIQVLVGLDEASQRFERALGLDELCRTAADAFRQLTGFDRIMIYKFLEDDAGIVVAESDAEGVGSFLNHHFPAADIPKQARALYIRNRIRVIPDVTYMPAPLRPSTRELRELDLSDADLRSVSPIHIQYLKNMGVAASASISIVKDGVLWGLIACHHRTPREMPLPVRMSCRALASGLARQIRAKDDAGLYRERIRLRTSEDAIRNTLGHDGSILDVLRRTGADLAAMLSADGFAAIQGGEIVTHGRCPPPEEIRAIAAFARAEGPQDVFSTNRLAERMGPARMVSPLASGVLAATLSNEGPAMLLWFRAEKLQVVEWAGNPHKAASADPTAILTPRTSFQAWTETVHGRSRPWSLAETESAGRIARLIQDDRRNARLRQLNEDLASTVRDNEGLIRQKDYLLKEVNHRVQNSLQLVSAFLRLQSKAAGDDVVTAHLTEAQRRLSAVALVHKRLYSDASVEVVDLGRYLEDLVNDLFASMADEWRDLVELDLVPVLVSADRAVNVGLVLTELVINANKYAYAGHSGPLTIALEQHNNRLRLIVSDRGAGKAGGAGTGFGSRMLSAIIERLGGTLEESDNRPGLRVTVTAPVDHPQD</sequence>
<accession>A0ACD4NHR2</accession>
<dbReference type="EMBL" id="CP113520">
    <property type="protein sequence ID" value="WAJ26346.1"/>
    <property type="molecule type" value="Genomic_DNA"/>
</dbReference>
<name>A0ACD4NHR2_9HYPH</name>
<dbReference type="Proteomes" id="UP001163223">
    <property type="component" value="Chromosome"/>
</dbReference>
<organism evidence="1 2">
    <name type="scientific">Antarcticirhabdus aurantiaca</name>
    <dbReference type="NCBI Taxonomy" id="2606717"/>
    <lineage>
        <taxon>Bacteria</taxon>
        <taxon>Pseudomonadati</taxon>
        <taxon>Pseudomonadota</taxon>
        <taxon>Alphaproteobacteria</taxon>
        <taxon>Hyphomicrobiales</taxon>
        <taxon>Aurantimonadaceae</taxon>
        <taxon>Antarcticirhabdus</taxon>
    </lineage>
</organism>
<evidence type="ECO:0000313" key="2">
    <source>
        <dbReference type="Proteomes" id="UP001163223"/>
    </source>
</evidence>
<proteinExistence type="predicted"/>
<gene>
    <name evidence="1" type="ORF">OXU80_15750</name>
</gene>
<evidence type="ECO:0000313" key="1">
    <source>
        <dbReference type="EMBL" id="WAJ26346.1"/>
    </source>
</evidence>
<reference evidence="1" key="1">
    <citation type="submission" date="2022-11" db="EMBL/GenBank/DDBJ databases">
        <title>beta-Carotene-producing bacterium, Jeongeuplla avenae sp. nov., alleviates the salt stress of Arabidopsis seedlings.</title>
        <authorList>
            <person name="Jiang L."/>
            <person name="Lee J."/>
        </authorList>
    </citation>
    <scope>NUCLEOTIDE SEQUENCE</scope>
    <source>
        <strain evidence="1">DY_R2A_6</strain>
    </source>
</reference>
<keyword evidence="2" id="KW-1185">Reference proteome</keyword>
<protein>
    <submittedName>
        <fullName evidence="1">GAF domain-containing protein</fullName>
    </submittedName>
</protein>